<dbReference type="InterPro" id="IPR024528">
    <property type="entry name" value="ThrE_2"/>
</dbReference>
<feature type="transmembrane region" description="Helical" evidence="6">
    <location>
        <begin position="305"/>
        <end position="323"/>
    </location>
</feature>
<comment type="subcellular location">
    <subcellularLocation>
        <location evidence="1">Membrane</location>
        <topology evidence="1">Multi-pass membrane protein</topology>
    </subcellularLocation>
</comment>
<evidence type="ECO:0000256" key="1">
    <source>
        <dbReference type="ARBA" id="ARBA00004141"/>
    </source>
</evidence>
<keyword evidence="10" id="KW-1185">Reference proteome</keyword>
<feature type="transmembrane region" description="Helical" evidence="6">
    <location>
        <begin position="273"/>
        <end position="293"/>
    </location>
</feature>
<proteinExistence type="inferred from homology"/>
<feature type="transmembrane region" description="Helical" evidence="6">
    <location>
        <begin position="154"/>
        <end position="174"/>
    </location>
</feature>
<dbReference type="GO" id="GO:0022857">
    <property type="term" value="F:transmembrane transporter activity"/>
    <property type="evidence" value="ECO:0007669"/>
    <property type="project" value="InterPro"/>
</dbReference>
<evidence type="ECO:0000256" key="5">
    <source>
        <dbReference type="ARBA" id="ARBA00034125"/>
    </source>
</evidence>
<dbReference type="EMBL" id="VLKN01000004">
    <property type="protein sequence ID" value="TWI02950.1"/>
    <property type="molecule type" value="Genomic_DNA"/>
</dbReference>
<name>A0A562L5L0_9GAMM</name>
<evidence type="ECO:0000259" key="8">
    <source>
        <dbReference type="Pfam" id="PF12821"/>
    </source>
</evidence>
<gene>
    <name evidence="9" type="ORF">IP90_02052</name>
</gene>
<dbReference type="PANTHER" id="PTHR31082">
    <property type="entry name" value="PHEROMONE-REGULATED MEMBRANE PROTEIN 10"/>
    <property type="match status" value="1"/>
</dbReference>
<feature type="domain" description="Threonine/Serine exporter ThrE" evidence="8">
    <location>
        <begin position="313"/>
        <end position="435"/>
    </location>
</feature>
<feature type="transmembrane region" description="Helical" evidence="6">
    <location>
        <begin position="233"/>
        <end position="252"/>
    </location>
</feature>
<feature type="transmembrane region" description="Helical" evidence="6">
    <location>
        <begin position="357"/>
        <end position="374"/>
    </location>
</feature>
<comment type="similarity">
    <text evidence="5">Belongs to the ThrE exporter (TC 2.A.79) family.</text>
</comment>
<reference evidence="9 10" key="1">
    <citation type="journal article" date="2015" name="Stand. Genomic Sci.">
        <title>Genomic Encyclopedia of Bacterial and Archaeal Type Strains, Phase III: the genomes of soil and plant-associated and newly described type strains.</title>
        <authorList>
            <person name="Whitman W.B."/>
            <person name="Woyke T."/>
            <person name="Klenk H.P."/>
            <person name="Zhou Y."/>
            <person name="Lilburn T.G."/>
            <person name="Beck B.J."/>
            <person name="De Vos P."/>
            <person name="Vandamme P."/>
            <person name="Eisen J.A."/>
            <person name="Garrity G."/>
            <person name="Hugenholtz P."/>
            <person name="Kyrpides N.C."/>
        </authorList>
    </citation>
    <scope>NUCLEOTIDE SEQUENCE [LARGE SCALE GENOMIC DNA]</scope>
    <source>
        <strain evidence="9 10">CGMCC 1.10821</strain>
    </source>
</reference>
<feature type="transmembrane region" description="Helical" evidence="6">
    <location>
        <begin position="381"/>
        <end position="401"/>
    </location>
</feature>
<keyword evidence="3 6" id="KW-1133">Transmembrane helix</keyword>
<evidence type="ECO:0000256" key="3">
    <source>
        <dbReference type="ARBA" id="ARBA00022989"/>
    </source>
</evidence>
<evidence type="ECO:0000313" key="10">
    <source>
        <dbReference type="Proteomes" id="UP000315167"/>
    </source>
</evidence>
<dbReference type="Pfam" id="PF12821">
    <property type="entry name" value="ThrE_2"/>
    <property type="match status" value="1"/>
</dbReference>
<feature type="transmembrane region" description="Helical" evidence="6">
    <location>
        <begin position="413"/>
        <end position="437"/>
    </location>
</feature>
<dbReference type="InterPro" id="IPR051361">
    <property type="entry name" value="ThrE/Ser_Exporter"/>
</dbReference>
<evidence type="ECO:0000256" key="6">
    <source>
        <dbReference type="SAM" id="Phobius"/>
    </source>
</evidence>
<comment type="caution">
    <text evidence="9">The sequence shown here is derived from an EMBL/GenBank/DDBJ whole genome shotgun (WGS) entry which is preliminary data.</text>
</comment>
<dbReference type="PANTHER" id="PTHR31082:SF4">
    <property type="entry name" value="PHEROMONE-REGULATED MEMBRANE PROTEIN 10"/>
    <property type="match status" value="1"/>
</dbReference>
<dbReference type="Proteomes" id="UP000315167">
    <property type="component" value="Unassembled WGS sequence"/>
</dbReference>
<evidence type="ECO:0000256" key="2">
    <source>
        <dbReference type="ARBA" id="ARBA00022692"/>
    </source>
</evidence>
<dbReference type="AlphaFoldDB" id="A0A562L5L0"/>
<evidence type="ECO:0000256" key="4">
    <source>
        <dbReference type="ARBA" id="ARBA00023136"/>
    </source>
</evidence>
<feature type="transmembrane region" description="Helical" evidence="6">
    <location>
        <begin position="209"/>
        <end position="227"/>
    </location>
</feature>
<accession>A0A562L5L0</accession>
<evidence type="ECO:0000313" key="9">
    <source>
        <dbReference type="EMBL" id="TWI02950.1"/>
    </source>
</evidence>
<keyword evidence="2 6" id="KW-0812">Transmembrane</keyword>
<dbReference type="Pfam" id="PF06738">
    <property type="entry name" value="ThrE"/>
    <property type="match status" value="1"/>
</dbReference>
<evidence type="ECO:0000259" key="7">
    <source>
        <dbReference type="Pfam" id="PF06738"/>
    </source>
</evidence>
<sequence length="443" mass="46775">MASTMSSRLRPRASACDAVAPSFAVRSRVSIFSPASERYAARVEFVVDMAGRLHTYGTTAQRLEAAVVAVAQRLKLDCEPWSNPTGMILSFSDPSRPPGESDTTRVVRLAPGQTDLHKLCEADRIAEDVTSGRLDLAGGRAALERLDRLPSARWRTMQVLAFGLAAAALAGLLRLPWLDIATAGLTGLAIGLVELLSERRPLMKEASDALAAVVATAVVVLVAAFVGPLNLNTVIIASLIVLLPGLALTNAVNELASQHLVSGTARFAGAVMTVLKLTIGTMTALAVAQLLGIEPEVRYSRPQPMWVEGGALVLATFAFGILFRAGRRDFAIVMLAAATGYLISRTAGQAWGSEAGVFVAALVMTAAGNIYASWRHRPGALIRVPGIIMLVPGSTSLRGLLTFVQQQNLDVGQAALITVLNILLALIAGMLFGNLIAPTRRSL</sequence>
<protein>
    <submittedName>
        <fullName evidence="9">Uncharacterized membrane protein YjjP (DUF1212 family)</fullName>
    </submittedName>
</protein>
<feature type="domain" description="Threonine/serine exporter-like N-terminal" evidence="7">
    <location>
        <begin position="45"/>
        <end position="287"/>
    </location>
</feature>
<dbReference type="GO" id="GO:0016020">
    <property type="term" value="C:membrane"/>
    <property type="evidence" value="ECO:0007669"/>
    <property type="project" value="UniProtKB-SubCell"/>
</dbReference>
<dbReference type="InterPro" id="IPR010619">
    <property type="entry name" value="ThrE-like_N"/>
</dbReference>
<feature type="transmembrane region" description="Helical" evidence="6">
    <location>
        <begin position="330"/>
        <end position="351"/>
    </location>
</feature>
<organism evidence="9 10">
    <name type="scientific">Luteimonas cucumeris</name>
    <dbReference type="NCBI Taxonomy" id="985012"/>
    <lineage>
        <taxon>Bacteria</taxon>
        <taxon>Pseudomonadati</taxon>
        <taxon>Pseudomonadota</taxon>
        <taxon>Gammaproteobacteria</taxon>
        <taxon>Lysobacterales</taxon>
        <taxon>Lysobacteraceae</taxon>
        <taxon>Luteimonas</taxon>
    </lineage>
</organism>
<keyword evidence="4 6" id="KW-0472">Membrane</keyword>
<feature type="transmembrane region" description="Helical" evidence="6">
    <location>
        <begin position="180"/>
        <end position="197"/>
    </location>
</feature>